<dbReference type="InterPro" id="IPR004090">
    <property type="entry name" value="Chemotax_Me-accpt_rcpt"/>
</dbReference>
<dbReference type="OrthoDB" id="8555762at2"/>
<reference evidence="13 14" key="1">
    <citation type="submission" date="2018-11" db="EMBL/GenBank/DDBJ databases">
        <title>Paraburkholderia sp. DHOA04, isolated from soil.</title>
        <authorList>
            <person name="Gao Z.-H."/>
            <person name="Qiu L.-H."/>
            <person name="Fu J.-C."/>
        </authorList>
    </citation>
    <scope>NUCLEOTIDE SEQUENCE [LARGE SCALE GENOMIC DNA]</scope>
    <source>
        <strain evidence="13 14">DHOA04</strain>
    </source>
</reference>
<evidence type="ECO:0000256" key="5">
    <source>
        <dbReference type="ARBA" id="ARBA00022989"/>
    </source>
</evidence>
<comment type="similarity">
    <text evidence="7">Belongs to the methyl-accepting chemotaxis (MCP) protein family.</text>
</comment>
<evidence type="ECO:0000313" key="14">
    <source>
        <dbReference type="Proteomes" id="UP000272778"/>
    </source>
</evidence>
<dbReference type="RefSeq" id="WP_124152505.1">
    <property type="nucleotide sequence ID" value="NZ_RQIS01000013.1"/>
</dbReference>
<comment type="caution">
    <text evidence="13">The sequence shown here is derived from an EMBL/GenBank/DDBJ whole genome shotgun (WGS) entry which is preliminary data.</text>
</comment>
<organism evidence="13 14">
    <name type="scientific">Paraburkholderia dinghuensis</name>
    <dbReference type="NCBI Taxonomy" id="2305225"/>
    <lineage>
        <taxon>Bacteria</taxon>
        <taxon>Pseudomonadati</taxon>
        <taxon>Pseudomonadota</taxon>
        <taxon>Betaproteobacteria</taxon>
        <taxon>Burkholderiales</taxon>
        <taxon>Burkholderiaceae</taxon>
        <taxon>Paraburkholderia</taxon>
    </lineage>
</organism>
<sequence>MKRTSLNQKAWSIVALLWISLVVLVVADAIMTRQSLWSERQDMLAQQTETAMGVVTFYQKQAASGQLSADDAKRQAIATLRGMRYGADQSGYFGIYDSQYMGVLIPPKPELENKSQADMVDPEGTHVAVEIVKSSLPGGDHISHYVWPKSGNSSPVDKITYAETVPDWGWHLFTGAYVDDIQAAFLSALMRNLALVVVIGVAVTLGMLWLIRNIRTSLGGEPAYATEICTRIASGDFTTQVKLANGDNGSLLYAMGQMQKQLVDTVRRIQTSAESITTGSNEIATGNLDLSSRTEEQAASLEETAASMEELTATVKHNTDNARQGNTLAVNASEVAARGGDVVRRVVSTMHEISSTSERVEQIIGVIDGIAFQTNILALNAAVEAARAGDQGRGFAVVAAEVRSLAQRSASAAKEIKELIGQSVAQVVEGSKLVDEAGTTIDQVVVSAKRVADLMGEIAAASEEQHSGIEQVNKAVSQMDEMTQQNAALVEQASAAAQAMAAQSQGLREVVAVFRIGGGNAISAPAAAKPVRTAAKPAAKPMASREPQLKPKASAAAASPRQTQAPVAPAPAPSPASASSDWETF</sequence>
<evidence type="ECO:0000256" key="4">
    <source>
        <dbReference type="ARBA" id="ARBA00022692"/>
    </source>
</evidence>
<dbReference type="GO" id="GO:0005886">
    <property type="term" value="C:plasma membrane"/>
    <property type="evidence" value="ECO:0007669"/>
    <property type="project" value="UniProtKB-SubCell"/>
</dbReference>
<dbReference type="AlphaFoldDB" id="A0A3N6MLS0"/>
<evidence type="ECO:0000256" key="7">
    <source>
        <dbReference type="ARBA" id="ARBA00029447"/>
    </source>
</evidence>
<feature type="transmembrane region" description="Helical" evidence="11">
    <location>
        <begin position="193"/>
        <end position="211"/>
    </location>
</feature>
<evidence type="ECO:0000256" key="11">
    <source>
        <dbReference type="SAM" id="Phobius"/>
    </source>
</evidence>
<dbReference type="CDD" id="cd11386">
    <property type="entry name" value="MCP_signal"/>
    <property type="match status" value="1"/>
</dbReference>
<evidence type="ECO:0000256" key="10">
    <source>
        <dbReference type="SAM" id="MobiDB-lite"/>
    </source>
</evidence>
<gene>
    <name evidence="13" type="ORF">D1Y85_18360</name>
</gene>
<proteinExistence type="inferred from homology"/>
<dbReference type="Gene3D" id="3.30.450.20">
    <property type="entry name" value="PAS domain"/>
    <property type="match status" value="1"/>
</dbReference>
<protein>
    <recommendedName>
        <fullName evidence="12">Methyl-accepting transducer domain-containing protein</fullName>
    </recommendedName>
</protein>
<evidence type="ECO:0000256" key="3">
    <source>
        <dbReference type="ARBA" id="ARBA00022481"/>
    </source>
</evidence>
<dbReference type="EMBL" id="RQIS01000013">
    <property type="protein sequence ID" value="RQH04428.1"/>
    <property type="molecule type" value="Genomic_DNA"/>
</dbReference>
<dbReference type="PRINTS" id="PR00260">
    <property type="entry name" value="CHEMTRNSDUCR"/>
</dbReference>
<dbReference type="SUPFAM" id="SSF58104">
    <property type="entry name" value="Methyl-accepting chemotaxis protein (MCP) signaling domain"/>
    <property type="match status" value="1"/>
</dbReference>
<dbReference type="GO" id="GO:0004888">
    <property type="term" value="F:transmembrane signaling receptor activity"/>
    <property type="evidence" value="ECO:0007669"/>
    <property type="project" value="InterPro"/>
</dbReference>
<keyword evidence="5 11" id="KW-1133">Transmembrane helix</keyword>
<dbReference type="PANTHER" id="PTHR43531:SF14">
    <property type="entry name" value="METHYL-ACCEPTING CHEMOTAXIS PROTEIN I-RELATED"/>
    <property type="match status" value="1"/>
</dbReference>
<keyword evidence="3" id="KW-0488">Methylation</keyword>
<keyword evidence="4 11" id="KW-0812">Transmembrane</keyword>
<comment type="subcellular location">
    <subcellularLocation>
        <location evidence="1">Cell membrane</location>
        <topology evidence="1">Multi-pass membrane protein</topology>
    </subcellularLocation>
</comment>
<feature type="compositionally biased region" description="Low complexity" evidence="10">
    <location>
        <begin position="526"/>
        <end position="541"/>
    </location>
</feature>
<dbReference type="SMART" id="SM01049">
    <property type="entry name" value="Cache_2"/>
    <property type="match status" value="1"/>
</dbReference>
<dbReference type="GO" id="GO:0007165">
    <property type="term" value="P:signal transduction"/>
    <property type="evidence" value="ECO:0007669"/>
    <property type="project" value="UniProtKB-KW"/>
</dbReference>
<evidence type="ECO:0000256" key="9">
    <source>
        <dbReference type="SAM" id="Coils"/>
    </source>
</evidence>
<dbReference type="Gene3D" id="1.10.287.950">
    <property type="entry name" value="Methyl-accepting chemotaxis protein"/>
    <property type="match status" value="1"/>
</dbReference>
<evidence type="ECO:0000256" key="1">
    <source>
        <dbReference type="ARBA" id="ARBA00004651"/>
    </source>
</evidence>
<evidence type="ECO:0000259" key="12">
    <source>
        <dbReference type="PROSITE" id="PS50111"/>
    </source>
</evidence>
<keyword evidence="8" id="KW-0807">Transducer</keyword>
<dbReference type="InterPro" id="IPR004089">
    <property type="entry name" value="MCPsignal_dom"/>
</dbReference>
<feature type="compositionally biased region" description="Low complexity" evidence="10">
    <location>
        <begin position="575"/>
        <end position="585"/>
    </location>
</feature>
<dbReference type="Pfam" id="PF00015">
    <property type="entry name" value="MCPsignal"/>
    <property type="match status" value="1"/>
</dbReference>
<feature type="coiled-coil region" evidence="9">
    <location>
        <begin position="472"/>
        <end position="499"/>
    </location>
</feature>
<keyword evidence="14" id="KW-1185">Reference proteome</keyword>
<evidence type="ECO:0000313" key="13">
    <source>
        <dbReference type="EMBL" id="RQH04428.1"/>
    </source>
</evidence>
<dbReference type="InterPro" id="IPR051310">
    <property type="entry name" value="MCP_chemotaxis"/>
</dbReference>
<dbReference type="InterPro" id="IPR033480">
    <property type="entry name" value="sCache_2"/>
</dbReference>
<dbReference type="PROSITE" id="PS50111">
    <property type="entry name" value="CHEMOTAXIS_TRANSDUC_2"/>
    <property type="match status" value="1"/>
</dbReference>
<feature type="compositionally biased region" description="Low complexity" evidence="10">
    <location>
        <begin position="550"/>
        <end position="560"/>
    </location>
</feature>
<keyword evidence="6 11" id="KW-0472">Membrane</keyword>
<dbReference type="PANTHER" id="PTHR43531">
    <property type="entry name" value="PROTEIN ICFG"/>
    <property type="match status" value="1"/>
</dbReference>
<keyword evidence="2" id="KW-1003">Cell membrane</keyword>
<feature type="domain" description="Methyl-accepting transducer" evidence="12">
    <location>
        <begin position="272"/>
        <end position="501"/>
    </location>
</feature>
<keyword evidence="9" id="KW-0175">Coiled coil</keyword>
<accession>A0A3N6MLS0</accession>
<evidence type="ECO:0000256" key="2">
    <source>
        <dbReference type="ARBA" id="ARBA00022475"/>
    </source>
</evidence>
<evidence type="ECO:0000256" key="6">
    <source>
        <dbReference type="ARBA" id="ARBA00023136"/>
    </source>
</evidence>
<dbReference type="GO" id="GO:0006935">
    <property type="term" value="P:chemotaxis"/>
    <property type="evidence" value="ECO:0007669"/>
    <property type="project" value="InterPro"/>
</dbReference>
<dbReference type="SMART" id="SM00283">
    <property type="entry name" value="MA"/>
    <property type="match status" value="1"/>
</dbReference>
<feature type="region of interest" description="Disordered" evidence="10">
    <location>
        <begin position="526"/>
        <end position="585"/>
    </location>
</feature>
<dbReference type="Pfam" id="PF17200">
    <property type="entry name" value="sCache_2"/>
    <property type="match status" value="1"/>
</dbReference>
<dbReference type="Proteomes" id="UP000272778">
    <property type="component" value="Unassembled WGS sequence"/>
</dbReference>
<evidence type="ECO:0000256" key="8">
    <source>
        <dbReference type="PROSITE-ProRule" id="PRU00284"/>
    </source>
</evidence>
<name>A0A3N6MLS0_9BURK</name>
<dbReference type="FunFam" id="1.10.287.950:FF:000001">
    <property type="entry name" value="Methyl-accepting chemotaxis sensory transducer"/>
    <property type="match status" value="1"/>
</dbReference>